<feature type="compositionally biased region" description="Low complexity" evidence="11">
    <location>
        <begin position="497"/>
        <end position="508"/>
    </location>
</feature>
<dbReference type="GO" id="GO:0004521">
    <property type="term" value="F:RNA endonuclease activity"/>
    <property type="evidence" value="ECO:0007669"/>
    <property type="project" value="TreeGrafter"/>
</dbReference>
<dbReference type="GO" id="GO:0005634">
    <property type="term" value="C:nucleus"/>
    <property type="evidence" value="ECO:0007669"/>
    <property type="project" value="TreeGrafter"/>
</dbReference>
<dbReference type="GeneID" id="114426534"/>
<keyword evidence="8 10" id="KW-0862">Zinc</keyword>
<comment type="similarity">
    <text evidence="2">Belongs to the ZC3H12 family.</text>
</comment>
<dbReference type="PROSITE" id="PS50103">
    <property type="entry name" value="ZF_C3H1"/>
    <property type="match status" value="1"/>
</dbReference>
<feature type="compositionally biased region" description="Low complexity" evidence="11">
    <location>
        <begin position="536"/>
        <end position="548"/>
    </location>
</feature>
<dbReference type="GO" id="GO:0016787">
    <property type="term" value="F:hydrolase activity"/>
    <property type="evidence" value="ECO:0007669"/>
    <property type="project" value="UniProtKB-KW"/>
</dbReference>
<keyword evidence="9" id="KW-0460">Magnesium</keyword>
<evidence type="ECO:0000256" key="10">
    <source>
        <dbReference type="PROSITE-ProRule" id="PRU00723"/>
    </source>
</evidence>
<keyword evidence="6 10" id="KW-0863">Zinc-finger</keyword>
<evidence type="ECO:0000256" key="5">
    <source>
        <dbReference type="ARBA" id="ARBA00022759"/>
    </source>
</evidence>
<dbReference type="InterPro" id="IPR051101">
    <property type="entry name" value="ZC3H12/N4BP1_RNase_Reg"/>
</dbReference>
<keyword evidence="7" id="KW-0378">Hydrolase</keyword>
<dbReference type="OrthoDB" id="392925at2759"/>
<gene>
    <name evidence="14" type="primary">LOC114426534</name>
</gene>
<feature type="compositionally biased region" description="Pro residues" evidence="11">
    <location>
        <begin position="811"/>
        <end position="821"/>
    </location>
</feature>
<evidence type="ECO:0000256" key="1">
    <source>
        <dbReference type="ARBA" id="ARBA00001946"/>
    </source>
</evidence>
<dbReference type="InterPro" id="IPR040546">
    <property type="entry name" value="Rege-1_UBA-like"/>
</dbReference>
<evidence type="ECO:0000259" key="12">
    <source>
        <dbReference type="PROSITE" id="PS50103"/>
    </source>
</evidence>
<feature type="region of interest" description="Disordered" evidence="11">
    <location>
        <begin position="449"/>
        <end position="475"/>
    </location>
</feature>
<organism evidence="13 14">
    <name type="scientific">Parambassis ranga</name>
    <name type="common">Indian glassy fish</name>
    <dbReference type="NCBI Taxonomy" id="210632"/>
    <lineage>
        <taxon>Eukaryota</taxon>
        <taxon>Metazoa</taxon>
        <taxon>Chordata</taxon>
        <taxon>Craniata</taxon>
        <taxon>Vertebrata</taxon>
        <taxon>Euteleostomi</taxon>
        <taxon>Actinopterygii</taxon>
        <taxon>Neopterygii</taxon>
        <taxon>Teleostei</taxon>
        <taxon>Neoteleostei</taxon>
        <taxon>Acanthomorphata</taxon>
        <taxon>Ovalentaria</taxon>
        <taxon>Ambassidae</taxon>
        <taxon>Parambassis</taxon>
    </lineage>
</organism>
<feature type="region of interest" description="Disordered" evidence="11">
    <location>
        <begin position="790"/>
        <end position="842"/>
    </location>
</feature>
<dbReference type="PANTHER" id="PTHR12876">
    <property type="entry name" value="N4BP1-RELATED"/>
    <property type="match status" value="1"/>
</dbReference>
<feature type="domain" description="C3H1-type" evidence="12">
    <location>
        <begin position="388"/>
        <end position="413"/>
    </location>
</feature>
<evidence type="ECO:0000256" key="2">
    <source>
        <dbReference type="ARBA" id="ARBA00010922"/>
    </source>
</evidence>
<dbReference type="Pfam" id="PF18561">
    <property type="entry name" value="Regnase_1_C"/>
    <property type="match status" value="1"/>
</dbReference>
<dbReference type="InterPro" id="IPR021869">
    <property type="entry name" value="RNase_Zc3h12_NYN"/>
</dbReference>
<evidence type="ECO:0000256" key="3">
    <source>
        <dbReference type="ARBA" id="ARBA00022722"/>
    </source>
</evidence>
<evidence type="ECO:0000256" key="9">
    <source>
        <dbReference type="ARBA" id="ARBA00022842"/>
    </source>
</evidence>
<feature type="region of interest" description="Disordered" evidence="11">
    <location>
        <begin position="696"/>
        <end position="758"/>
    </location>
</feature>
<keyword evidence="3" id="KW-0540">Nuclease</keyword>
<dbReference type="GO" id="GO:0036464">
    <property type="term" value="C:cytoplasmic ribonucleoprotein granule"/>
    <property type="evidence" value="ECO:0007669"/>
    <property type="project" value="TreeGrafter"/>
</dbReference>
<dbReference type="PANTHER" id="PTHR12876:SF36">
    <property type="entry name" value="RIBONUCLEASE ZC3H12C-RELATED"/>
    <property type="match status" value="1"/>
</dbReference>
<dbReference type="Pfam" id="PF18039">
    <property type="entry name" value="UBA_6"/>
    <property type="match status" value="1"/>
</dbReference>
<dbReference type="GO" id="GO:0008270">
    <property type="term" value="F:zinc ion binding"/>
    <property type="evidence" value="ECO:0007669"/>
    <property type="project" value="UniProtKB-KW"/>
</dbReference>
<keyword evidence="4 10" id="KW-0479">Metal-binding</keyword>
<proteinExistence type="inferred from homology"/>
<feature type="region of interest" description="Disordered" evidence="11">
    <location>
        <begin position="106"/>
        <end position="130"/>
    </location>
</feature>
<evidence type="ECO:0000256" key="6">
    <source>
        <dbReference type="ARBA" id="ARBA00022771"/>
    </source>
</evidence>
<accession>A0A6P7HMM9</accession>
<dbReference type="InterPro" id="IPR000571">
    <property type="entry name" value="Znf_CCCH"/>
</dbReference>
<dbReference type="CDD" id="cd18729">
    <property type="entry name" value="PIN_Zc3h12-like"/>
    <property type="match status" value="1"/>
</dbReference>
<dbReference type="GO" id="GO:0003729">
    <property type="term" value="F:mRNA binding"/>
    <property type="evidence" value="ECO:0007669"/>
    <property type="project" value="TreeGrafter"/>
</dbReference>
<feature type="region of interest" description="Disordered" evidence="11">
    <location>
        <begin position="180"/>
        <end position="205"/>
    </location>
</feature>
<feature type="compositionally biased region" description="Low complexity" evidence="11">
    <location>
        <begin position="183"/>
        <end position="205"/>
    </location>
</feature>
<sequence>MGLKDHLEDGTGHILSLGLDLDYLYVESAERLVGPIVRAAAGNIAALQVRAGGPNDSINSISGSSSCSNLSEESAISDSEDERLQAASESKHHGEFASLCQPARLDLAPNQSSGDTPQPETEPPSEPVTDCRTKVEFALKLGYSEELVLLVLRKLGPGALINDILGELVKLGTKTEMEQQGGSAVSQCPSSSSLVSSSSSSNSSLDSCRLLCPSRLLDDKDNLRPVVVDGSNVAMSHGNKEVFSCQGIQLAVDWFLERGHRDITVFVPAWRKEQSRPDALITDQEILRRLEKEKILVFTPSRRVQGRRVVCYDDRFIVKLAYESDGIIVSNDNYRDLANEKPEWKKFIDERLLMYSFVNDKFMPPDDPLGRHGPSLENFLRKRPVVPEHRKQPCPYGKKCTYGHKCKFYHPERGSQPQRAVADELRASAKMSSVASKGLLEHALLVKSHSADQSKGISEAEPNRGPAKPSKQSPMISFSDLLEDRLRVHSKVEGRRGSSSSSSSCGSSIVGYPAPGGPPSMGRLDRWEHPGGSSGGSSKVAGASGQSQTESYHRCESPEVGYSSLVKAYSSLSLIVPQSPECFSPADLRAGSLPSDCSSEGSVSSESFSPDPMLDDIPKCHHHHHHYSGQYTHIMSHSSPGPGQHSPYGYTTPQALRRQHRGFGVEDPPPSVPSHASPLAYKTPSVYLQHQHQHPLLSSFPGELSPHPPHPPQISTPHSQPQSSSPRRSLWQEGGLQDPRMYEGSPLHPRRNYSNQQLQHQIDWDPKYQPPHQPCYDPFSYRSLPQVHGKTWHSPWSQQVQSSPRGLAASSPPPFSQPSLPPISAHKTHLPPAPHHQDPPALGRYQDLRERVFVNLCSIFPPDLVRLVMARHPHVMDAQELAAAILMEKLQHNT</sequence>
<feature type="compositionally biased region" description="Polar residues" evidence="11">
    <location>
        <begin position="794"/>
        <end position="804"/>
    </location>
</feature>
<protein>
    <submittedName>
        <fullName evidence="14">Probable ribonuclease ZC3H12C</fullName>
    </submittedName>
</protein>
<dbReference type="AlphaFoldDB" id="A0A6P7HMM9"/>
<feature type="region of interest" description="Disordered" evidence="11">
    <location>
        <begin position="490"/>
        <end position="555"/>
    </location>
</feature>
<evidence type="ECO:0000256" key="8">
    <source>
        <dbReference type="ARBA" id="ARBA00022833"/>
    </source>
</evidence>
<dbReference type="InParanoid" id="A0A6P7HMM9"/>
<comment type="cofactor">
    <cofactor evidence="1">
        <name>Mg(2+)</name>
        <dbReference type="ChEBI" id="CHEBI:18420"/>
    </cofactor>
</comment>
<keyword evidence="5" id="KW-0255">Endonuclease</keyword>
<feature type="zinc finger region" description="C3H1-type" evidence="10">
    <location>
        <begin position="388"/>
        <end position="413"/>
    </location>
</feature>
<keyword evidence="13" id="KW-1185">Reference proteome</keyword>
<evidence type="ECO:0000313" key="13">
    <source>
        <dbReference type="Proteomes" id="UP000515145"/>
    </source>
</evidence>
<dbReference type="Pfam" id="PF11977">
    <property type="entry name" value="RNase_Zc3h12a"/>
    <property type="match status" value="1"/>
</dbReference>
<dbReference type="FunFam" id="3.40.50.11980:FF:000001">
    <property type="entry name" value="ZC3H12A isoform 1"/>
    <property type="match status" value="1"/>
</dbReference>
<dbReference type="InterPro" id="IPR040757">
    <property type="entry name" value="Regnase_1/ZC3H12_C"/>
</dbReference>
<reference evidence="14" key="1">
    <citation type="submission" date="2025-08" db="UniProtKB">
        <authorList>
            <consortium name="RefSeq"/>
        </authorList>
    </citation>
    <scope>IDENTIFICATION</scope>
</reference>
<dbReference type="Proteomes" id="UP000515145">
    <property type="component" value="Chromosome 21"/>
</dbReference>
<evidence type="ECO:0000256" key="7">
    <source>
        <dbReference type="ARBA" id="ARBA00022801"/>
    </source>
</evidence>
<evidence type="ECO:0000256" key="11">
    <source>
        <dbReference type="SAM" id="MobiDB-lite"/>
    </source>
</evidence>
<name>A0A6P7HMM9_9TELE</name>
<dbReference type="Gene3D" id="3.40.50.11980">
    <property type="match status" value="1"/>
</dbReference>
<evidence type="ECO:0000256" key="4">
    <source>
        <dbReference type="ARBA" id="ARBA00022723"/>
    </source>
</evidence>
<evidence type="ECO:0000313" key="14">
    <source>
        <dbReference type="RefSeq" id="XP_028249814.1"/>
    </source>
</evidence>
<feature type="compositionally biased region" description="Low complexity" evidence="11">
    <location>
        <begin position="715"/>
        <end position="726"/>
    </location>
</feature>
<dbReference type="RefSeq" id="XP_028249814.1">
    <property type="nucleotide sequence ID" value="XM_028394013.1"/>
</dbReference>